<reference evidence="2 3" key="1">
    <citation type="submission" date="2006-10" db="EMBL/GenBank/DDBJ databases">
        <title>Complete sequence of chromosome of Pelobacter propionicus DSM 2379.</title>
        <authorList>
            <consortium name="US DOE Joint Genome Institute"/>
            <person name="Copeland A."/>
            <person name="Lucas S."/>
            <person name="Lapidus A."/>
            <person name="Barry K."/>
            <person name="Detter J.C."/>
            <person name="Glavina del Rio T."/>
            <person name="Hammon N."/>
            <person name="Israni S."/>
            <person name="Dalin E."/>
            <person name="Tice H."/>
            <person name="Pitluck S."/>
            <person name="Saunders E."/>
            <person name="Brettin T."/>
            <person name="Bruce D."/>
            <person name="Han C."/>
            <person name="Tapia R."/>
            <person name="Schmutz J."/>
            <person name="Larimer F."/>
            <person name="Land M."/>
            <person name="Hauser L."/>
            <person name="Kyrpides N."/>
            <person name="Kim E."/>
            <person name="Lovley D."/>
            <person name="Richardson P."/>
        </authorList>
    </citation>
    <scope>NUCLEOTIDE SEQUENCE [LARGE SCALE GENOMIC DNA]</scope>
    <source>
        <strain evidence="3">DSM 2379 / NBRC 103807 / OttBd1</strain>
    </source>
</reference>
<dbReference type="GO" id="GO:0043565">
    <property type="term" value="F:sequence-specific DNA binding"/>
    <property type="evidence" value="ECO:0007669"/>
    <property type="project" value="TreeGrafter"/>
</dbReference>
<evidence type="ECO:0000313" key="2">
    <source>
        <dbReference type="EMBL" id="ABK99942.1"/>
    </source>
</evidence>
<dbReference type="PANTHER" id="PTHR36966">
    <property type="entry name" value="REP-ASSOCIATED TYROSINE TRANSPOSASE"/>
    <property type="match status" value="1"/>
</dbReference>
<dbReference type="STRING" id="338966.Ppro_2335"/>
<dbReference type="EMBL" id="CP000482">
    <property type="protein sequence ID" value="ABK99942.1"/>
    <property type="molecule type" value="Genomic_DNA"/>
</dbReference>
<dbReference type="HOGENOM" id="CLU_101329_0_0_7"/>
<dbReference type="InterPro" id="IPR052715">
    <property type="entry name" value="RAYT_transposase"/>
</dbReference>
<accession>A1ARH2</accession>
<dbReference type="Proteomes" id="UP000006732">
    <property type="component" value="Chromosome"/>
</dbReference>
<dbReference type="PANTHER" id="PTHR36966:SF1">
    <property type="entry name" value="REP-ASSOCIATED TYROSINE TRANSPOSASE"/>
    <property type="match status" value="1"/>
</dbReference>
<dbReference type="AlphaFoldDB" id="A1ARH2"/>
<evidence type="ECO:0000259" key="1">
    <source>
        <dbReference type="SMART" id="SM01321"/>
    </source>
</evidence>
<dbReference type="OrthoDB" id="9800147at2"/>
<protein>
    <recommendedName>
        <fullName evidence="1">Transposase IS200-like domain-containing protein</fullName>
    </recommendedName>
</protein>
<evidence type="ECO:0000313" key="3">
    <source>
        <dbReference type="Proteomes" id="UP000006732"/>
    </source>
</evidence>
<dbReference type="GO" id="GO:0004803">
    <property type="term" value="F:transposase activity"/>
    <property type="evidence" value="ECO:0007669"/>
    <property type="project" value="InterPro"/>
</dbReference>
<dbReference type="KEGG" id="ppd:Ppro_2335"/>
<dbReference type="InterPro" id="IPR002686">
    <property type="entry name" value="Transposase_17"/>
</dbReference>
<sequence length="198" mass="22596">MTYNPDIHHRRSIRLKSYDYSSIGAYFVTVCVQGRACLLGEIAEERMLLNDAGRMVEGWWLKIPDRFPQMALEGYVVMPNHFHGIVTIVVPEHNMPPCGEGCAGYPYGGKTGHRHEGKTGHRHGGAPTVGDVMDWFKTMTTNAYIRGVKQSGWSPFAGRLWQRNYYERIIRNDAELAAIREYIDANPAQWHNDDQYPP</sequence>
<dbReference type="GO" id="GO:0006313">
    <property type="term" value="P:DNA transposition"/>
    <property type="evidence" value="ECO:0007669"/>
    <property type="project" value="InterPro"/>
</dbReference>
<dbReference type="SUPFAM" id="SSF143422">
    <property type="entry name" value="Transposase IS200-like"/>
    <property type="match status" value="1"/>
</dbReference>
<proteinExistence type="predicted"/>
<dbReference type="SMART" id="SM01321">
    <property type="entry name" value="Y1_Tnp"/>
    <property type="match status" value="1"/>
</dbReference>
<dbReference type="InterPro" id="IPR036515">
    <property type="entry name" value="Transposase_17_sf"/>
</dbReference>
<gene>
    <name evidence="2" type="ordered locus">Ppro_2335</name>
</gene>
<dbReference type="eggNOG" id="COG1943">
    <property type="taxonomic scope" value="Bacteria"/>
</dbReference>
<dbReference type="Gene3D" id="3.30.70.1290">
    <property type="entry name" value="Transposase IS200-like"/>
    <property type="match status" value="1"/>
</dbReference>
<dbReference type="RefSeq" id="WP_011736198.1">
    <property type="nucleotide sequence ID" value="NC_008609.1"/>
</dbReference>
<name>A1ARH2_PELPD</name>
<organism evidence="2 3">
    <name type="scientific">Pelobacter propionicus (strain DSM 2379 / NBRC 103807 / OttBd1)</name>
    <dbReference type="NCBI Taxonomy" id="338966"/>
    <lineage>
        <taxon>Bacteria</taxon>
        <taxon>Pseudomonadati</taxon>
        <taxon>Thermodesulfobacteriota</taxon>
        <taxon>Desulfuromonadia</taxon>
        <taxon>Desulfuromonadales</taxon>
        <taxon>Desulfuromonadaceae</taxon>
        <taxon>Pelobacter</taxon>
    </lineage>
</organism>
<keyword evidence="3" id="KW-1185">Reference proteome</keyword>
<feature type="domain" description="Transposase IS200-like" evidence="1">
    <location>
        <begin position="21"/>
        <end position="186"/>
    </location>
</feature>